<dbReference type="AlphaFoldDB" id="A0A834IPJ3"/>
<sequence length="24" mass="2780">MENYHMRDIDNFTTGIQQLLAVLG</sequence>
<protein>
    <submittedName>
        <fullName evidence="1">Uncharacterized protein</fullName>
    </submittedName>
</protein>
<gene>
    <name evidence="1" type="ORF">GWI33_011892</name>
</gene>
<reference evidence="1" key="1">
    <citation type="submission" date="2020-08" db="EMBL/GenBank/DDBJ databases">
        <title>Genome sequencing and assembly of the red palm weevil Rhynchophorus ferrugineus.</title>
        <authorList>
            <person name="Dias G.B."/>
            <person name="Bergman C.M."/>
            <person name="Manee M."/>
        </authorList>
    </citation>
    <scope>NUCLEOTIDE SEQUENCE</scope>
    <source>
        <strain evidence="1">AA-2017</strain>
        <tissue evidence="1">Whole larva</tissue>
    </source>
</reference>
<name>A0A834IPJ3_RHYFE</name>
<proteinExistence type="predicted"/>
<comment type="caution">
    <text evidence="1">The sequence shown here is derived from an EMBL/GenBank/DDBJ whole genome shotgun (WGS) entry which is preliminary data.</text>
</comment>
<evidence type="ECO:0000313" key="1">
    <source>
        <dbReference type="EMBL" id="KAF7277677.1"/>
    </source>
</evidence>
<accession>A0A834IPJ3</accession>
<dbReference type="EMBL" id="JAACXV010000489">
    <property type="protein sequence ID" value="KAF7277677.1"/>
    <property type="molecule type" value="Genomic_DNA"/>
</dbReference>
<keyword evidence="2" id="KW-1185">Reference proteome</keyword>
<feature type="non-terminal residue" evidence="1">
    <location>
        <position position="24"/>
    </location>
</feature>
<evidence type="ECO:0000313" key="2">
    <source>
        <dbReference type="Proteomes" id="UP000625711"/>
    </source>
</evidence>
<dbReference type="Proteomes" id="UP000625711">
    <property type="component" value="Unassembled WGS sequence"/>
</dbReference>
<organism evidence="1 2">
    <name type="scientific">Rhynchophorus ferrugineus</name>
    <name type="common">Red palm weevil</name>
    <name type="synonym">Curculio ferrugineus</name>
    <dbReference type="NCBI Taxonomy" id="354439"/>
    <lineage>
        <taxon>Eukaryota</taxon>
        <taxon>Metazoa</taxon>
        <taxon>Ecdysozoa</taxon>
        <taxon>Arthropoda</taxon>
        <taxon>Hexapoda</taxon>
        <taxon>Insecta</taxon>
        <taxon>Pterygota</taxon>
        <taxon>Neoptera</taxon>
        <taxon>Endopterygota</taxon>
        <taxon>Coleoptera</taxon>
        <taxon>Polyphaga</taxon>
        <taxon>Cucujiformia</taxon>
        <taxon>Curculionidae</taxon>
        <taxon>Dryophthorinae</taxon>
        <taxon>Rhynchophorus</taxon>
    </lineage>
</organism>